<dbReference type="Proteomes" id="UP000323946">
    <property type="component" value="Unassembled WGS sequence"/>
</dbReference>
<feature type="compositionally biased region" description="Polar residues" evidence="1">
    <location>
        <begin position="1"/>
        <end position="15"/>
    </location>
</feature>
<gene>
    <name evidence="2" type="ORF">F1721_32865</name>
</gene>
<reference evidence="2 3" key="1">
    <citation type="submission" date="2019-09" db="EMBL/GenBank/DDBJ databases">
        <title>Draft genome sequence of the thermophilic Saccharopolyspora hirsuta VKM Ac-666T.</title>
        <authorList>
            <person name="Lobastova T.G."/>
            <person name="Fokina V."/>
            <person name="Bragin E.Y."/>
            <person name="Shtratnikova V.Y."/>
            <person name="Starodumova I.P."/>
            <person name="Tarlachkov S.V."/>
            <person name="Donova M.V."/>
        </authorList>
    </citation>
    <scope>NUCLEOTIDE SEQUENCE [LARGE SCALE GENOMIC DNA]</scope>
    <source>
        <strain evidence="2 3">VKM Ac-666</strain>
    </source>
</reference>
<organism evidence="2 3">
    <name type="scientific">Saccharopolyspora hirsuta</name>
    <dbReference type="NCBI Taxonomy" id="1837"/>
    <lineage>
        <taxon>Bacteria</taxon>
        <taxon>Bacillati</taxon>
        <taxon>Actinomycetota</taxon>
        <taxon>Actinomycetes</taxon>
        <taxon>Pseudonocardiales</taxon>
        <taxon>Pseudonocardiaceae</taxon>
        <taxon>Saccharopolyspora</taxon>
    </lineage>
</organism>
<accession>A0A5M7BDG5</accession>
<dbReference type="AlphaFoldDB" id="A0A5M7BDG5"/>
<comment type="caution">
    <text evidence="2">The sequence shown here is derived from an EMBL/GenBank/DDBJ whole genome shotgun (WGS) entry which is preliminary data.</text>
</comment>
<evidence type="ECO:0000313" key="2">
    <source>
        <dbReference type="EMBL" id="KAA5825431.1"/>
    </source>
</evidence>
<keyword evidence="3" id="KW-1185">Reference proteome</keyword>
<feature type="compositionally biased region" description="Polar residues" evidence="1">
    <location>
        <begin position="99"/>
        <end position="108"/>
    </location>
</feature>
<sequence length="236" mass="24763">MGNFSMSRKNANARKQPTPRPLTSVPGDVVGTASEAKVWHALVNNPNTTTTELAALAEVGKSTAGKILAAWDKNGTVTRIPGIADQGARAANRWHITPTATIPATSGNEPAATREATNAAELDSATGEEPQDSAPQDPTGDAHAESGDNPASPDTAPEGTASGPTSTRRLAKGALRGMVEDFLREHPTEQFSPNDIGKALNRSVGAVHNALERLVQHGYAVRTNDSPKRFSFAENQ</sequence>
<proteinExistence type="predicted"/>
<dbReference type="OrthoDB" id="3623544at2"/>
<feature type="region of interest" description="Disordered" evidence="1">
    <location>
        <begin position="99"/>
        <end position="168"/>
    </location>
</feature>
<name>A0A5M7BDG5_SACHI</name>
<evidence type="ECO:0000256" key="1">
    <source>
        <dbReference type="SAM" id="MobiDB-lite"/>
    </source>
</evidence>
<evidence type="ECO:0000313" key="3">
    <source>
        <dbReference type="Proteomes" id="UP000323946"/>
    </source>
</evidence>
<protein>
    <submittedName>
        <fullName evidence="2">TrmB family transcriptional regulator</fullName>
    </submittedName>
</protein>
<dbReference type="EMBL" id="VWPH01000021">
    <property type="protein sequence ID" value="KAA5825431.1"/>
    <property type="molecule type" value="Genomic_DNA"/>
</dbReference>
<dbReference type="RefSeq" id="WP_150070747.1">
    <property type="nucleotide sequence ID" value="NZ_VWPH01000021.1"/>
</dbReference>
<feature type="region of interest" description="Disordered" evidence="1">
    <location>
        <begin position="1"/>
        <end position="26"/>
    </location>
</feature>